<keyword evidence="2" id="KW-1185">Reference proteome</keyword>
<protein>
    <recommendedName>
        <fullName evidence="3">F-box domain-containing protein</fullName>
    </recommendedName>
</protein>
<evidence type="ECO:0000313" key="2">
    <source>
        <dbReference type="Proteomes" id="UP000054097"/>
    </source>
</evidence>
<dbReference type="EMBL" id="KN824332">
    <property type="protein sequence ID" value="KIM23790.1"/>
    <property type="molecule type" value="Genomic_DNA"/>
</dbReference>
<dbReference type="InterPro" id="IPR032675">
    <property type="entry name" value="LRR_dom_sf"/>
</dbReference>
<sequence>MSTASLSQVDSVVLLKPRPKTHPSVNLVLLPLLPTPSPRDPLPSEIWARILRHTMEPEPDARTAWEGQAARLRLVRVCKSFKEVMLPLLYSRPHLPTYEHFVLLCERILDADRKWDNLRRIAYSTPGRWVNSLDLTLCSHLTPAQNLKFDRLISQVFPVVPFLALLILHSTVDLTRQAMQSLGDSQAIRSLKDLRGIHVPPHGYFHQSEALTSLLRSCANLRHLELLGSGLDADAELPDPEVVYSPPQITLPQLHSMSILHTPFSPVLHALSRAELPSLRALTISIYVDAEGSDATRFLEAHGENLTTLTLAPAQTWPPTTTQIPTNVLVICPNLRYLSLPTTPVSLALTPPAEPSKLTILSVPRPNMEFLRDVIEPLLPSLREIRVREVRYLKRAMGVGAAGAGSSAVMLDWRRRLARRRVAVLDALGKDGP</sequence>
<reference evidence="1 2" key="1">
    <citation type="submission" date="2014-04" db="EMBL/GenBank/DDBJ databases">
        <authorList>
            <consortium name="DOE Joint Genome Institute"/>
            <person name="Kuo A."/>
            <person name="Zuccaro A."/>
            <person name="Kohler A."/>
            <person name="Nagy L.G."/>
            <person name="Floudas D."/>
            <person name="Copeland A."/>
            <person name="Barry K.W."/>
            <person name="Cichocki N."/>
            <person name="Veneault-Fourrey C."/>
            <person name="LaButti K."/>
            <person name="Lindquist E.A."/>
            <person name="Lipzen A."/>
            <person name="Lundell T."/>
            <person name="Morin E."/>
            <person name="Murat C."/>
            <person name="Sun H."/>
            <person name="Tunlid A."/>
            <person name="Henrissat B."/>
            <person name="Grigoriev I.V."/>
            <person name="Hibbett D.S."/>
            <person name="Martin F."/>
            <person name="Nordberg H.P."/>
            <person name="Cantor M.N."/>
            <person name="Hua S.X."/>
        </authorList>
    </citation>
    <scope>NUCLEOTIDE SEQUENCE [LARGE SCALE GENOMIC DNA]</scope>
    <source>
        <strain evidence="1 2">MAFF 305830</strain>
    </source>
</reference>
<evidence type="ECO:0008006" key="3">
    <source>
        <dbReference type="Google" id="ProtNLM"/>
    </source>
</evidence>
<dbReference type="Proteomes" id="UP000054097">
    <property type="component" value="Unassembled WGS sequence"/>
</dbReference>
<dbReference type="Gene3D" id="3.80.10.10">
    <property type="entry name" value="Ribonuclease Inhibitor"/>
    <property type="match status" value="1"/>
</dbReference>
<name>A0A0C3AGL4_SERVB</name>
<dbReference type="SUPFAM" id="SSF52047">
    <property type="entry name" value="RNI-like"/>
    <property type="match status" value="1"/>
</dbReference>
<proteinExistence type="predicted"/>
<dbReference type="STRING" id="933852.A0A0C3AGL4"/>
<organism evidence="1 2">
    <name type="scientific">Serendipita vermifera MAFF 305830</name>
    <dbReference type="NCBI Taxonomy" id="933852"/>
    <lineage>
        <taxon>Eukaryota</taxon>
        <taxon>Fungi</taxon>
        <taxon>Dikarya</taxon>
        <taxon>Basidiomycota</taxon>
        <taxon>Agaricomycotina</taxon>
        <taxon>Agaricomycetes</taxon>
        <taxon>Sebacinales</taxon>
        <taxon>Serendipitaceae</taxon>
        <taxon>Serendipita</taxon>
    </lineage>
</organism>
<dbReference type="OrthoDB" id="2595178at2759"/>
<gene>
    <name evidence="1" type="ORF">M408DRAFT_332154</name>
</gene>
<accession>A0A0C3AGL4</accession>
<dbReference type="AlphaFoldDB" id="A0A0C3AGL4"/>
<dbReference type="HOGENOM" id="CLU_035065_0_0_1"/>
<evidence type="ECO:0000313" key="1">
    <source>
        <dbReference type="EMBL" id="KIM23790.1"/>
    </source>
</evidence>
<reference evidence="2" key="2">
    <citation type="submission" date="2015-01" db="EMBL/GenBank/DDBJ databases">
        <title>Evolutionary Origins and Diversification of the Mycorrhizal Mutualists.</title>
        <authorList>
            <consortium name="DOE Joint Genome Institute"/>
            <consortium name="Mycorrhizal Genomics Consortium"/>
            <person name="Kohler A."/>
            <person name="Kuo A."/>
            <person name="Nagy L.G."/>
            <person name="Floudas D."/>
            <person name="Copeland A."/>
            <person name="Barry K.W."/>
            <person name="Cichocki N."/>
            <person name="Veneault-Fourrey C."/>
            <person name="LaButti K."/>
            <person name="Lindquist E.A."/>
            <person name="Lipzen A."/>
            <person name="Lundell T."/>
            <person name="Morin E."/>
            <person name="Murat C."/>
            <person name="Riley R."/>
            <person name="Ohm R."/>
            <person name="Sun H."/>
            <person name="Tunlid A."/>
            <person name="Henrissat B."/>
            <person name="Grigoriev I.V."/>
            <person name="Hibbett D.S."/>
            <person name="Martin F."/>
        </authorList>
    </citation>
    <scope>NUCLEOTIDE SEQUENCE [LARGE SCALE GENOMIC DNA]</scope>
    <source>
        <strain evidence="2">MAFF 305830</strain>
    </source>
</reference>